<evidence type="ECO:0000259" key="1">
    <source>
        <dbReference type="PROSITE" id="PS51819"/>
    </source>
</evidence>
<organism evidence="2 3">
    <name type="scientific">Photobacterium galatheae</name>
    <dbReference type="NCBI Taxonomy" id="1654360"/>
    <lineage>
        <taxon>Bacteria</taxon>
        <taxon>Pseudomonadati</taxon>
        <taxon>Pseudomonadota</taxon>
        <taxon>Gammaproteobacteria</taxon>
        <taxon>Vibrionales</taxon>
        <taxon>Vibrionaceae</taxon>
        <taxon>Photobacterium</taxon>
    </lineage>
</organism>
<evidence type="ECO:0000313" key="2">
    <source>
        <dbReference type="EMBL" id="KDM91185.1"/>
    </source>
</evidence>
<reference evidence="2 3" key="1">
    <citation type="submission" date="2014-04" db="EMBL/GenBank/DDBJ databases">
        <title>Draft genome sequence of Photobacterium halotolerans S2753: a solonamide, ngercheumicin and holomycin producer.</title>
        <authorList>
            <person name="Machado H.R."/>
            <person name="Gram L."/>
        </authorList>
    </citation>
    <scope>NUCLEOTIDE SEQUENCE [LARGE SCALE GENOMIC DNA]</scope>
    <source>
        <strain evidence="2 3">S2753</strain>
    </source>
</reference>
<keyword evidence="3" id="KW-1185">Reference proteome</keyword>
<dbReference type="Proteomes" id="UP000027192">
    <property type="component" value="Unassembled WGS sequence"/>
</dbReference>
<accession>A0A066RL97</accession>
<dbReference type="STRING" id="1654360.EA58_13635"/>
<dbReference type="InterPro" id="IPR029068">
    <property type="entry name" value="Glyas_Bleomycin-R_OHBP_Dase"/>
</dbReference>
<dbReference type="AlphaFoldDB" id="A0A066RL97"/>
<dbReference type="OrthoDB" id="9793039at2"/>
<dbReference type="EMBL" id="JMIB01000026">
    <property type="protein sequence ID" value="KDM91185.1"/>
    <property type="molecule type" value="Genomic_DNA"/>
</dbReference>
<evidence type="ECO:0000313" key="3">
    <source>
        <dbReference type="Proteomes" id="UP000027192"/>
    </source>
</evidence>
<proteinExistence type="predicted"/>
<dbReference type="InterPro" id="IPR052164">
    <property type="entry name" value="Anthracycline_SecMetBiosynth"/>
</dbReference>
<dbReference type="PANTHER" id="PTHR33993">
    <property type="entry name" value="GLYOXALASE-RELATED"/>
    <property type="match status" value="1"/>
</dbReference>
<dbReference type="Pfam" id="PF00903">
    <property type="entry name" value="Glyoxalase"/>
    <property type="match status" value="2"/>
</dbReference>
<feature type="domain" description="VOC" evidence="1">
    <location>
        <begin position="5"/>
        <end position="124"/>
    </location>
</feature>
<protein>
    <recommendedName>
        <fullName evidence="1">VOC domain-containing protein</fullName>
    </recommendedName>
</protein>
<feature type="domain" description="VOC" evidence="1">
    <location>
        <begin position="138"/>
        <end position="258"/>
    </location>
</feature>
<dbReference type="InterPro" id="IPR004360">
    <property type="entry name" value="Glyas_Fos-R_dOase_dom"/>
</dbReference>
<dbReference type="RefSeq" id="WP_036753441.1">
    <property type="nucleotide sequence ID" value="NZ_JAGSGC010000009.1"/>
</dbReference>
<dbReference type="CDD" id="cd07247">
    <property type="entry name" value="SgaA_N_like"/>
    <property type="match status" value="1"/>
</dbReference>
<dbReference type="InterPro" id="IPR037523">
    <property type="entry name" value="VOC_core"/>
</dbReference>
<sequence>MMRNLFVFHEIVTPSPSGLCRFYGEVFGWRFQPMDDQGALFAILSDRPGDAPVGLLTQTSAEPGFAQATLFYVQVEDIDSFLPRVVALGGEIVMPATSSLLGEWQYRLAVISDPQQNQVGVMEPVTRDGQVVPVPVSPFRFNEIVTPDPVSLADEFYALLFDWQIQETGPSDAPFLTISTGQSLEPAGGIAQTADKAGFNHFASFYIEVDDVKAALGQVEASGGQTVMPAVPVPLGETMVTIAMFTDPQQNQLGLISRRGGKS</sequence>
<comment type="caution">
    <text evidence="2">The sequence shown here is derived from an EMBL/GenBank/DDBJ whole genome shotgun (WGS) entry which is preliminary data.</text>
</comment>
<dbReference type="SUPFAM" id="SSF54593">
    <property type="entry name" value="Glyoxalase/Bleomycin resistance protein/Dihydroxybiphenyl dioxygenase"/>
    <property type="match status" value="2"/>
</dbReference>
<dbReference type="Gene3D" id="3.10.180.10">
    <property type="entry name" value="2,3-Dihydroxybiphenyl 1,2-Dioxygenase, domain 1"/>
    <property type="match status" value="2"/>
</dbReference>
<gene>
    <name evidence="2" type="ORF">EA58_13635</name>
</gene>
<dbReference type="PROSITE" id="PS51819">
    <property type="entry name" value="VOC"/>
    <property type="match status" value="2"/>
</dbReference>
<name>A0A066RL97_9GAMM</name>